<proteinExistence type="predicted"/>
<dbReference type="AlphaFoldDB" id="A0A3R6KV74"/>
<name>A0A3R6KV74_PARDI</name>
<sequence length="654" mass="76005">MSEQNGFKGLEVVELNISKGEYLSEALKRQGYPMLPSNAIINKVMTGTGATYMELNAKLSPRNSIVIEPFKSSVENKVLTFNEAQGVFKEVTVKKLIAYLKNPNIKYKKIITTPEGFQSKVLKVAKDLGLNIYKEFFCLFDESEHLTEDTGYRRSISAPMKEFFKFEGKAVVSATPLKPSKYTLTLFLRHQFKWVEIKPDYDYREDMTLITTRSFYSRVKQEVKRLLDNGSPHVCIFYKTTEGICSIVESLLHDGIIKEDDYKVFCSKDSADKLKSRFLEHSTDKLELPLRRVNLFTSRFFPSIDINLKELCDVLILSNYDHVKHTLINPFTEAIQCQGRFRHVFPNGKRYNSLTVIASIPNELEVKPEEEIYKDIEARIKCYRAIQQEGIKADDPTYYDKELKRLRLNEVLNSERNGFDRFSIEQLLLDEQVKGYYLSPNALRQAYEDTGYFNVDFQPEDEAVGEDDIYRIKAAKAKDKYQLIVSTLEATKDNAEAIRFVRAQCVEEEWLINAFFKLGKEVIEQQQYGKTAIKKLLKQTEEEEALQRRFSPEFLHDMIREFESETGNDLYIPVKNVLDRIGYLLDCYGITYSRYGDGKKDAMCKLSEALIKEYFDPRRSNREGEAKVKFVRFKEELFKRKDCEEHIIPNVLPG</sequence>
<accession>A0A3R6KV74</accession>
<reference evidence="2" key="2">
    <citation type="submission" date="2023-03" db="EMBL/GenBank/DDBJ databases">
        <title>Parabacteroides distasonis, a bacteria resistant against UC.</title>
        <authorList>
            <person name="Dai W."/>
        </authorList>
    </citation>
    <scope>NUCLEOTIDE SEQUENCE</scope>
    <source>
        <strain evidence="2">F1-28</strain>
    </source>
</reference>
<protein>
    <submittedName>
        <fullName evidence="1">Uncharacterized protein</fullName>
    </submittedName>
</protein>
<evidence type="ECO:0000313" key="1">
    <source>
        <dbReference type="EMBL" id="MRY58718.1"/>
    </source>
</evidence>
<dbReference type="RefSeq" id="WP_048928140.1">
    <property type="nucleotide sequence ID" value="NZ_AP019729.1"/>
</dbReference>
<evidence type="ECO:0000313" key="3">
    <source>
        <dbReference type="Proteomes" id="UP000463337"/>
    </source>
</evidence>
<reference evidence="1 3" key="1">
    <citation type="journal article" date="2019" name="Nat. Med.">
        <title>A library of human gut bacterial isolates paired with longitudinal multiomics data enables mechanistic microbiome research.</title>
        <authorList>
            <person name="Poyet M."/>
            <person name="Groussin M."/>
            <person name="Gibbons S.M."/>
            <person name="Avila-Pacheco J."/>
            <person name="Jiang X."/>
            <person name="Kearney S.M."/>
            <person name="Perrotta A.R."/>
            <person name="Berdy B."/>
            <person name="Zhao S."/>
            <person name="Lieberman T.D."/>
            <person name="Swanson P.K."/>
            <person name="Smith M."/>
            <person name="Roesemann S."/>
            <person name="Alexander J.E."/>
            <person name="Rich S.A."/>
            <person name="Livny J."/>
            <person name="Vlamakis H."/>
            <person name="Clish C."/>
            <person name="Bullock K."/>
            <person name="Deik A."/>
            <person name="Scott J."/>
            <person name="Pierce K.A."/>
            <person name="Xavier R.J."/>
            <person name="Alm E.J."/>
        </authorList>
    </citation>
    <scope>NUCLEOTIDE SEQUENCE [LARGE SCALE GENOMIC DNA]</scope>
    <source>
        <strain evidence="1 3">BIOML-A41</strain>
    </source>
</reference>
<organism evidence="1 3">
    <name type="scientific">Parabacteroides distasonis</name>
    <dbReference type="NCBI Taxonomy" id="823"/>
    <lineage>
        <taxon>Bacteria</taxon>
        <taxon>Pseudomonadati</taxon>
        <taxon>Bacteroidota</taxon>
        <taxon>Bacteroidia</taxon>
        <taxon>Bacteroidales</taxon>
        <taxon>Tannerellaceae</taxon>
        <taxon>Parabacteroides</taxon>
    </lineage>
</organism>
<gene>
    <name evidence="1" type="ORF">GKD59_12550</name>
    <name evidence="2" type="ORF">P2T59_21185</name>
</gene>
<dbReference type="EMBL" id="CP120353">
    <property type="protein sequence ID" value="WET64177.1"/>
    <property type="molecule type" value="Genomic_DNA"/>
</dbReference>
<dbReference type="Proteomes" id="UP001221009">
    <property type="component" value="Chromosome"/>
</dbReference>
<dbReference type="GeneID" id="69982036"/>
<dbReference type="Proteomes" id="UP000463337">
    <property type="component" value="Unassembled WGS sequence"/>
</dbReference>
<evidence type="ECO:0000313" key="2">
    <source>
        <dbReference type="EMBL" id="WET64177.1"/>
    </source>
</evidence>
<dbReference type="EMBL" id="WKLT01000010">
    <property type="protein sequence ID" value="MRY58718.1"/>
    <property type="molecule type" value="Genomic_DNA"/>
</dbReference>